<dbReference type="Proteomes" id="UP000268350">
    <property type="component" value="Unassembled WGS sequence"/>
</dbReference>
<evidence type="ECO:0000256" key="1">
    <source>
        <dbReference type="ARBA" id="ARBA00010564"/>
    </source>
</evidence>
<evidence type="ECO:0000256" key="7">
    <source>
        <dbReference type="ARBA" id="ARBA00023004"/>
    </source>
</evidence>
<accession>A0A3B0JWC8</accession>
<keyword evidence="6 10" id="KW-0479">Metal-binding</keyword>
<keyword evidence="8 10" id="KW-0411">Iron-sulfur</keyword>
<comment type="cofactor">
    <cofactor evidence="10">
        <name>[4Fe-4S] cluster</name>
        <dbReference type="ChEBI" id="CHEBI:49883"/>
    </cofactor>
    <text evidence="10">Binds 1 [4Fe-4S] cluster.</text>
</comment>
<dbReference type="PIRSF" id="PIRSF009449">
    <property type="entry name" value="DNA_primase_large_subunit"/>
    <property type="match status" value="1"/>
</dbReference>
<dbReference type="InterPro" id="IPR058560">
    <property type="entry name" value="DNA_primase_C"/>
</dbReference>
<dbReference type="STRING" id="7266.A0A3B0JWC8"/>
<proteinExistence type="inferred from homology"/>
<dbReference type="PANTHER" id="PTHR10537">
    <property type="entry name" value="DNA PRIMASE LARGE SUBUNIT"/>
    <property type="match status" value="1"/>
</dbReference>
<dbReference type="Gene3D" id="1.20.930.80">
    <property type="match status" value="1"/>
</dbReference>
<feature type="region of interest" description="Disordered" evidence="12">
    <location>
        <begin position="471"/>
        <end position="496"/>
    </location>
</feature>
<dbReference type="GO" id="GO:0005658">
    <property type="term" value="C:alpha DNA polymerase:primase complex"/>
    <property type="evidence" value="ECO:0007669"/>
    <property type="project" value="UniProtKB-ARBA"/>
</dbReference>
<dbReference type="GO" id="GO:0006270">
    <property type="term" value="P:DNA replication initiation"/>
    <property type="evidence" value="ECO:0007669"/>
    <property type="project" value="TreeGrafter"/>
</dbReference>
<protein>
    <recommendedName>
        <fullName evidence="2 10">DNA primase large subunit</fullName>
    </recommendedName>
</protein>
<dbReference type="GO" id="GO:0051539">
    <property type="term" value="F:4 iron, 4 sulfur cluster binding"/>
    <property type="evidence" value="ECO:0007669"/>
    <property type="project" value="UniProtKB-UniRule"/>
</dbReference>
<feature type="binding site" evidence="11">
    <location>
        <position position="437"/>
    </location>
    <ligand>
        <name>[4Fe-4S] cluster</name>
        <dbReference type="ChEBI" id="CHEBI:49883"/>
    </ligand>
</feature>
<dbReference type="OrthoDB" id="421393at2759"/>
<evidence type="ECO:0000259" key="13">
    <source>
        <dbReference type="Pfam" id="PF04104"/>
    </source>
</evidence>
<reference evidence="15" key="1">
    <citation type="submission" date="2018-01" db="EMBL/GenBank/DDBJ databases">
        <authorList>
            <person name="Alioto T."/>
            <person name="Alioto T."/>
        </authorList>
    </citation>
    <scope>NUCLEOTIDE SEQUENCE [LARGE SCALE GENOMIC DNA]</scope>
</reference>
<comment type="similarity">
    <text evidence="1 10">Belongs to the eukaryotic-type primase large subunit family.</text>
</comment>
<keyword evidence="5 10" id="KW-0235">DNA replication</keyword>
<feature type="binding site" evidence="11">
    <location>
        <position position="302"/>
    </location>
    <ligand>
        <name>[4Fe-4S] cluster</name>
        <dbReference type="ChEBI" id="CHEBI:49883"/>
    </ligand>
</feature>
<comment type="function">
    <text evidence="10">Regulatory subunit of the DNA primase complex and component of the DNA polymerase alpha complex (also known as the alpha DNA polymerase-primase complex) which play an essential role in the initiation of DNA synthesis. The primase subunit of the polymerase alpha complex initiates DNA synthesis by oligomerising short RNA primers on both leading and lagging strands.</text>
</comment>
<dbReference type="GO" id="GO:0006269">
    <property type="term" value="P:DNA replication, synthesis of primer"/>
    <property type="evidence" value="ECO:0007669"/>
    <property type="project" value="UniProtKB-KW"/>
</dbReference>
<feature type="binding site" evidence="11">
    <location>
        <position position="397"/>
    </location>
    <ligand>
        <name>[4Fe-4S] cluster</name>
        <dbReference type="ChEBI" id="CHEBI:49883"/>
    </ligand>
</feature>
<gene>
    <name evidence="14" type="ORF">DGUA_6G014562</name>
</gene>
<dbReference type="CDD" id="cd07322">
    <property type="entry name" value="PriL_PriS_Eukaryotic"/>
    <property type="match status" value="1"/>
</dbReference>
<dbReference type="GO" id="GO:0003677">
    <property type="term" value="F:DNA binding"/>
    <property type="evidence" value="ECO:0007669"/>
    <property type="project" value="UniProtKB-UniRule"/>
</dbReference>
<evidence type="ECO:0000256" key="11">
    <source>
        <dbReference type="PIRSR" id="PIRSR009449-1"/>
    </source>
</evidence>
<keyword evidence="4 10" id="KW-0639">Primosome</keyword>
<dbReference type="Pfam" id="PF26466">
    <property type="entry name" value="DNA_primase_lrg_N"/>
    <property type="match status" value="1"/>
</dbReference>
<evidence type="ECO:0000256" key="10">
    <source>
        <dbReference type="PIRNR" id="PIRNR009449"/>
    </source>
</evidence>
<organism evidence="14 15">
    <name type="scientific">Drosophila guanche</name>
    <name type="common">Fruit fly</name>
    <dbReference type="NCBI Taxonomy" id="7266"/>
    <lineage>
        <taxon>Eukaryota</taxon>
        <taxon>Metazoa</taxon>
        <taxon>Ecdysozoa</taxon>
        <taxon>Arthropoda</taxon>
        <taxon>Hexapoda</taxon>
        <taxon>Insecta</taxon>
        <taxon>Pterygota</taxon>
        <taxon>Neoptera</taxon>
        <taxon>Endopterygota</taxon>
        <taxon>Diptera</taxon>
        <taxon>Brachycera</taxon>
        <taxon>Muscomorpha</taxon>
        <taxon>Ephydroidea</taxon>
        <taxon>Drosophilidae</taxon>
        <taxon>Drosophila</taxon>
        <taxon>Sophophora</taxon>
    </lineage>
</organism>
<evidence type="ECO:0000313" key="14">
    <source>
        <dbReference type="EMBL" id="SPP84742.1"/>
    </source>
</evidence>
<keyword evidence="15" id="KW-1185">Reference proteome</keyword>
<evidence type="ECO:0000256" key="5">
    <source>
        <dbReference type="ARBA" id="ARBA00022705"/>
    </source>
</evidence>
<dbReference type="InterPro" id="IPR016558">
    <property type="entry name" value="DNA_primase_lsu_euk"/>
</dbReference>
<evidence type="ECO:0000256" key="9">
    <source>
        <dbReference type="ARBA" id="ARBA00023125"/>
    </source>
</evidence>
<dbReference type="Pfam" id="PF04104">
    <property type="entry name" value="DNA_primase_lrg"/>
    <property type="match status" value="1"/>
</dbReference>
<feature type="domain" description="DNA primase large subunit C-terminal" evidence="13">
    <location>
        <begin position="293"/>
        <end position="460"/>
    </location>
</feature>
<evidence type="ECO:0000256" key="12">
    <source>
        <dbReference type="SAM" id="MobiDB-lite"/>
    </source>
</evidence>
<dbReference type="OMA" id="RINYKPW"/>
<evidence type="ECO:0000313" key="15">
    <source>
        <dbReference type="Proteomes" id="UP000268350"/>
    </source>
</evidence>
<sequence>MEFRLKKRARTDVKIEVVSLESKYPHNVMMYLYPPTDDIHIEEFEELALERLRLLRVLDRAGTKGLRLLSEEWKEYVNAELTREGLRSYLRLCSSGGASGQGSKHESEIQTRRRDYLSHFILRLAYCRSEDLTRWFVAREMELFRYKFAALSSAEVKQFLEENDFKFQPLTESEKDEVKDGLYESTAGQSVSKIELLDFYKVPFTQVLDLVRGRRCYLKEGFAYVNTHDLVSIVGTKQQDIIEMGLLASKGLIDEVEGDERISRMLKALHNSYTGKDYTICRDAAVAIESLNQLSKTSMPLCMRMCHEHIRAQHHIKHGGRMQYGLFLKGIGVTLEDSIRFWREEFTKKMDADKFTRSYEYNIHHNYGKKGSMVNYTPYSCSKIIKEMAAPGDCHGCPYKSVDPATLKTKLASYGLSTSHIEEVMFFVSRGHYQIACGKYFMLTHNSNVEPTINHPNTYFEESQILMGNRQKRTAGSMPQKIKPRPDIKGHADRSMFNGDDDDELWKIAESQERAYQSQKDISEAFNDDLDLTEITF</sequence>
<dbReference type="EMBL" id="OUUW01000009">
    <property type="protein sequence ID" value="SPP84742.1"/>
    <property type="molecule type" value="Genomic_DNA"/>
</dbReference>
<evidence type="ECO:0000256" key="4">
    <source>
        <dbReference type="ARBA" id="ARBA00022515"/>
    </source>
</evidence>
<dbReference type="InterPro" id="IPR007238">
    <property type="entry name" value="DNA_primase_lsu_euk/arc"/>
</dbReference>
<name>A0A3B0JWC8_DROGU</name>
<evidence type="ECO:0000256" key="3">
    <source>
        <dbReference type="ARBA" id="ARBA00022485"/>
    </source>
</evidence>
<dbReference type="GO" id="GO:0046872">
    <property type="term" value="F:metal ion binding"/>
    <property type="evidence" value="ECO:0007669"/>
    <property type="project" value="UniProtKB-UniRule"/>
</dbReference>
<keyword evidence="3 10" id="KW-0004">4Fe-4S</keyword>
<evidence type="ECO:0000256" key="2">
    <source>
        <dbReference type="ARBA" id="ARBA00019038"/>
    </source>
</evidence>
<evidence type="ECO:0000256" key="6">
    <source>
        <dbReference type="ARBA" id="ARBA00022723"/>
    </source>
</evidence>
<dbReference type="FunFam" id="1.20.930.80:FF:000001">
    <property type="entry name" value="DNA primase large subunit"/>
    <property type="match status" value="1"/>
</dbReference>
<feature type="binding site" evidence="11">
    <location>
        <position position="381"/>
    </location>
    <ligand>
        <name>[4Fe-4S] cluster</name>
        <dbReference type="ChEBI" id="CHEBI:49883"/>
    </ligand>
</feature>
<evidence type="ECO:0000256" key="8">
    <source>
        <dbReference type="ARBA" id="ARBA00023014"/>
    </source>
</evidence>
<dbReference type="AlphaFoldDB" id="A0A3B0JWC8"/>
<keyword evidence="9 10" id="KW-0238">DNA-binding</keyword>
<feature type="compositionally biased region" description="Basic and acidic residues" evidence="12">
    <location>
        <begin position="484"/>
        <end position="494"/>
    </location>
</feature>
<keyword evidence="7 10" id="KW-0408">Iron</keyword>
<dbReference type="PANTHER" id="PTHR10537:SF3">
    <property type="entry name" value="DNA PRIMASE LARGE SUBUNIT"/>
    <property type="match status" value="1"/>
</dbReference>